<evidence type="ECO:0000313" key="3">
    <source>
        <dbReference type="EMBL" id="SSD58639.1"/>
    </source>
</evidence>
<keyword evidence="4" id="KW-1185">Reference proteome</keyword>
<dbReference type="Pfam" id="PF09462">
    <property type="entry name" value="Mus7"/>
    <property type="match status" value="1"/>
</dbReference>
<feature type="region of interest" description="Disordered" evidence="1">
    <location>
        <begin position="224"/>
        <end position="244"/>
    </location>
</feature>
<evidence type="ECO:0000313" key="4">
    <source>
        <dbReference type="Proteomes" id="UP000262825"/>
    </source>
</evidence>
<evidence type="ECO:0000256" key="2">
    <source>
        <dbReference type="SAM" id="Phobius"/>
    </source>
</evidence>
<accession>A0A376B1Z6</accession>
<dbReference type="GO" id="GO:0005634">
    <property type="term" value="C:nucleus"/>
    <property type="evidence" value="ECO:0007669"/>
    <property type="project" value="InterPro"/>
</dbReference>
<keyword evidence="2" id="KW-0472">Membrane</keyword>
<dbReference type="GO" id="GO:0035361">
    <property type="term" value="C:Cul8-RING ubiquitin ligase complex"/>
    <property type="evidence" value="ECO:0007669"/>
    <property type="project" value="TreeGrafter"/>
</dbReference>
<feature type="region of interest" description="Disordered" evidence="1">
    <location>
        <begin position="620"/>
        <end position="643"/>
    </location>
</feature>
<dbReference type="PANTHER" id="PTHR28122:SF1">
    <property type="entry name" value="E3 UBIQUITIN-PROTEIN LIGASE SUBSTRATE RECEPTOR MMS22"/>
    <property type="match status" value="1"/>
</dbReference>
<feature type="region of interest" description="Disordered" evidence="1">
    <location>
        <begin position="271"/>
        <end position="293"/>
    </location>
</feature>
<gene>
    <name evidence="3" type="ORF">SCODWIG_00400</name>
</gene>
<dbReference type="EMBL" id="UFAJ01000031">
    <property type="protein sequence ID" value="SSD58639.1"/>
    <property type="molecule type" value="Genomic_DNA"/>
</dbReference>
<feature type="compositionally biased region" description="Polar residues" evidence="1">
    <location>
        <begin position="271"/>
        <end position="290"/>
    </location>
</feature>
<feature type="region of interest" description="Disordered" evidence="1">
    <location>
        <begin position="447"/>
        <end position="466"/>
    </location>
</feature>
<evidence type="ECO:0000256" key="1">
    <source>
        <dbReference type="SAM" id="MobiDB-lite"/>
    </source>
</evidence>
<feature type="transmembrane region" description="Helical" evidence="2">
    <location>
        <begin position="1444"/>
        <end position="1471"/>
    </location>
</feature>
<sequence length="1601" mass="183205">MTSGLKNELTIVPDSEGESQEIVFWYPSDTSNGKNFQLCSTSSTNIIPDNNSEFSTSDTEDAFNCNANLSNNKISSNNASFDLNTNIEHPDSVIRHSLDIPIMNKQKEAESTEQLYNQHNNILDKQERPLRWSLRKRKAIQKMPYSLDRLKHKQLLKGYEVLNFDSINVNDLPEISLSFGEKNHNKFTNKQQHTQHPLLSTQDDFWQDSDDDYDFEIQRNISFQNSATHTDSSDNRSTDSEESIILPRKLAKQGILEEGNSDNNMTLLSCSNTNSDENDVSTSKISQLSEDTSKKETDNIIFRGRVISLKNGYKGVLPKAIWEKQIKATEGTVVPNGGKKTRGYINNTVPHKGVAKRKITRNPRNNQYQELLNDILASDDEEPSETNNVNSNISTNSSDSIMLHTINAGIEDAKAAAEINEYFEKKYNEFYTSDYLSLSSNDKSIAQQKQSSTDLSNQNLRRHSSGAENISVHTFKNNIDSSDDSINIKKMEGNIIDLHDYPQIDYMLSKRSKIRGSSSNTINNGTSKRKKNVTRRTRILRDKRQTRNFNAPKFFKIGRNISKNNDLSSIGHAAPSIVESIAETSAFGNNVEYAQSGSVKRIGNGRSGNGINVFAKTTTPETKDTHKLNKTKNNNKENDKKGKRKIGLYTTDMLLGDDIELNRKINAFTTIVEAPGNKYVLNKVKRKPAVPAGGHTDVSDSSAERIATNKSVLLDTPIFKALSTNSLFQAPDTISYFIAQEKITLSSFSNEFLKQLAASFDKIVRVGITDVELLDFLGKLIEFCYHRNNSDILPILDSFQTSFRSKLRQVAQRAKPIHFFTLSVCLLIEFEVSNYSSITSSFRSNIESKILRDSEKYFELLSNMSVTVSRFGQTDFLAESHFIVSFLINKLNMKDKFWAEISSKRCLSPKILNTVLYLFPTKTPYWNIISLENQDFPLVSASINFIQFAINDYDWIITKELVLKLHLLFKSRSFTNFEQECNNKDGVCRIVNRNFGIEPDTIFNFYLTVLNNFVITDSLIEKITPLGSITTMDGSQIPNRINLLLTLTLKSDFLFEKKYEQLITSALSGFPDIGVFNYKYMLEGLLSLFEVSNQKNQTINGNCILIFYEYQKNKPNVKGSYSEVWCDFIGHLCKILPNFGTNKQHLLYSLRHVASQMVKDGNYDSVVLIMILGLVTKNLKLLPPRWVESNLYQLLSTVCFQNFKLFKIYCDVVKYLIQSHILTLWSVLSYNSSVAKLPVEQQCYYYESLLEVCNEESSFLLIKPAVMKIILSNIFNDKFDLKFLKLVKSFFDKDPSIKTPFRVLALHSTFTSIKQILLGFDEAHNLGFFNEFLKLLKAKYLNKVKVELCREITIFINASLNNLVRSNQIFEFLKKEFKISNFETEKSAFKQKYITLSNIQDKVNLILLEILQVLENKLDIEETKLKIESLFALKKKDYADEFNLLLEIILCCIYGNSALSFYISTILFAIISNVLEQKMMVTTNNEFLILLKFLHNISNNIRFKKNLTALLPFYYCLSCFYLDLKYIGSGFKESEIIEESIDKFMGRCKESSRIEDLKLDNIVSHQVLELIKKFESTIEIEKFYEEKDYEMFSSKIEDICL</sequence>
<dbReference type="Proteomes" id="UP000262825">
    <property type="component" value="Unassembled WGS sequence"/>
</dbReference>
<proteinExistence type="predicted"/>
<dbReference type="GO" id="GO:0000724">
    <property type="term" value="P:double-strand break repair via homologous recombination"/>
    <property type="evidence" value="ECO:0007669"/>
    <property type="project" value="TreeGrafter"/>
</dbReference>
<dbReference type="PANTHER" id="PTHR28122">
    <property type="entry name" value="E3 UBIQUITIN-PROTEIN LIGASE SUBSTRATE RECEPTOR MMS22"/>
    <property type="match status" value="1"/>
</dbReference>
<dbReference type="VEuPathDB" id="FungiDB:SCODWIG_00400"/>
<protein>
    <submittedName>
        <fullName evidence="3">Uncharacterized protein</fullName>
    </submittedName>
</protein>
<organism evidence="3 4">
    <name type="scientific">Saccharomycodes ludwigii</name>
    <dbReference type="NCBI Taxonomy" id="36035"/>
    <lineage>
        <taxon>Eukaryota</taxon>
        <taxon>Fungi</taxon>
        <taxon>Dikarya</taxon>
        <taxon>Ascomycota</taxon>
        <taxon>Saccharomycotina</taxon>
        <taxon>Saccharomycetes</taxon>
        <taxon>Saccharomycodales</taxon>
        <taxon>Saccharomycodaceae</taxon>
        <taxon>Saccharomycodes</taxon>
    </lineage>
</organism>
<feature type="compositionally biased region" description="Polar residues" evidence="1">
    <location>
        <begin position="447"/>
        <end position="459"/>
    </location>
</feature>
<feature type="compositionally biased region" description="Low complexity" evidence="1">
    <location>
        <begin position="516"/>
        <end position="526"/>
    </location>
</feature>
<dbReference type="InterPro" id="IPR019021">
    <property type="entry name" value="Mms22"/>
</dbReference>
<name>A0A376B1Z6_9ASCO</name>
<reference evidence="4" key="1">
    <citation type="submission" date="2018-06" db="EMBL/GenBank/DDBJ databases">
        <authorList>
            <person name="Guldener U."/>
        </authorList>
    </citation>
    <scope>NUCLEOTIDE SEQUENCE [LARGE SCALE GENOMIC DNA]</scope>
    <source>
        <strain evidence="4">UTAD17</strain>
    </source>
</reference>
<keyword evidence="2" id="KW-1133">Transmembrane helix</keyword>
<dbReference type="GO" id="GO:0031297">
    <property type="term" value="P:replication fork processing"/>
    <property type="evidence" value="ECO:0007669"/>
    <property type="project" value="InterPro"/>
</dbReference>
<keyword evidence="2" id="KW-0812">Transmembrane</keyword>
<feature type="region of interest" description="Disordered" evidence="1">
    <location>
        <begin position="515"/>
        <end position="534"/>
    </location>
</feature>